<comment type="function">
    <text evidence="12">Catalyzes an early step in the biosynthesis of tetrapyrroles. Binds two molecules of 5-aminolevulinate per subunit, each at a distinct site, and catalyzes their condensation to form porphobilinogen.</text>
</comment>
<gene>
    <name evidence="19" type="ORF">DL89DRAFT_291349</name>
</gene>
<keyword evidence="8 16" id="KW-0862">Zinc</keyword>
<keyword evidence="7 16" id="KW-0479">Metal-binding</keyword>
<proteinExistence type="inferred from homology"/>
<dbReference type="PANTHER" id="PTHR11458">
    <property type="entry name" value="DELTA-AMINOLEVULINIC ACID DEHYDRATASE"/>
    <property type="match status" value="1"/>
</dbReference>
<protein>
    <recommendedName>
        <fullName evidence="6 17">Delta-aminolevulinic acid dehydratase</fullName>
        <ecNumber evidence="5 17">4.2.1.24</ecNumber>
    </recommendedName>
</protein>
<dbReference type="NCBIfam" id="NF006762">
    <property type="entry name" value="PRK09283.1"/>
    <property type="match status" value="1"/>
</dbReference>
<evidence type="ECO:0000256" key="13">
    <source>
        <dbReference type="ARBA" id="ARBA00047651"/>
    </source>
</evidence>
<dbReference type="EMBL" id="MCFD01000003">
    <property type="protein sequence ID" value="ORX72115.1"/>
    <property type="molecule type" value="Genomic_DNA"/>
</dbReference>
<feature type="binding site" evidence="16">
    <location>
        <position position="124"/>
    </location>
    <ligand>
        <name>Zn(2+)</name>
        <dbReference type="ChEBI" id="CHEBI:29105"/>
        <note>catalytic</note>
    </ligand>
</feature>
<feature type="binding site" evidence="15">
    <location>
        <position position="318"/>
    </location>
    <ligand>
        <name>5-aminolevulinate</name>
        <dbReference type="ChEBI" id="CHEBI:356416"/>
        <label>2</label>
    </ligand>
</feature>
<feature type="binding site" evidence="16">
    <location>
        <position position="132"/>
    </location>
    <ligand>
        <name>Zn(2+)</name>
        <dbReference type="ChEBI" id="CHEBI:29105"/>
        <note>catalytic</note>
    </ligand>
</feature>
<evidence type="ECO:0000256" key="4">
    <source>
        <dbReference type="ARBA" id="ARBA00011823"/>
    </source>
</evidence>
<comment type="catalytic activity">
    <reaction evidence="13 17">
        <text>2 5-aminolevulinate = porphobilinogen + 2 H2O + H(+)</text>
        <dbReference type="Rhea" id="RHEA:24064"/>
        <dbReference type="ChEBI" id="CHEBI:15377"/>
        <dbReference type="ChEBI" id="CHEBI:15378"/>
        <dbReference type="ChEBI" id="CHEBI:58126"/>
        <dbReference type="ChEBI" id="CHEBI:356416"/>
        <dbReference type="EC" id="4.2.1.24"/>
    </reaction>
</comment>
<dbReference type="GO" id="GO:0005829">
    <property type="term" value="C:cytosol"/>
    <property type="evidence" value="ECO:0007669"/>
    <property type="project" value="TreeGrafter"/>
</dbReference>
<dbReference type="UniPathway" id="UPA00251">
    <property type="reaction ID" value="UER00318"/>
</dbReference>
<dbReference type="SMART" id="SM01004">
    <property type="entry name" value="ALAD"/>
    <property type="match status" value="1"/>
</dbReference>
<dbReference type="GeneID" id="63806834"/>
<dbReference type="STRING" id="61395.A0A1Y1WFD7"/>
<evidence type="ECO:0000256" key="6">
    <source>
        <dbReference type="ARBA" id="ARBA00020771"/>
    </source>
</evidence>
<dbReference type="Gene3D" id="3.20.20.70">
    <property type="entry name" value="Aldolase class I"/>
    <property type="match status" value="1"/>
</dbReference>
<dbReference type="OrthoDB" id="1530at2759"/>
<evidence type="ECO:0000256" key="12">
    <source>
        <dbReference type="ARBA" id="ARBA00025628"/>
    </source>
</evidence>
<evidence type="ECO:0000256" key="16">
    <source>
        <dbReference type="PIRSR" id="PIRSR001415-3"/>
    </source>
</evidence>
<dbReference type="EC" id="4.2.1.24" evidence="5 17"/>
<dbReference type="InterPro" id="IPR013785">
    <property type="entry name" value="Aldolase_TIM"/>
</dbReference>
<dbReference type="PANTHER" id="PTHR11458:SF0">
    <property type="entry name" value="DELTA-AMINOLEVULINIC ACID DEHYDRATASE"/>
    <property type="match status" value="1"/>
</dbReference>
<dbReference type="CDD" id="cd04824">
    <property type="entry name" value="eu_ALAD_PBGS_cysteine_rich"/>
    <property type="match status" value="1"/>
</dbReference>
<dbReference type="InterPro" id="IPR001731">
    <property type="entry name" value="ALAD"/>
</dbReference>
<dbReference type="PRINTS" id="PR00144">
    <property type="entry name" value="DALDHYDRTASE"/>
</dbReference>
<dbReference type="Pfam" id="PF00490">
    <property type="entry name" value="ALAD"/>
    <property type="match status" value="1"/>
</dbReference>
<evidence type="ECO:0000256" key="1">
    <source>
        <dbReference type="ARBA" id="ARBA00001947"/>
    </source>
</evidence>
<evidence type="ECO:0000256" key="5">
    <source>
        <dbReference type="ARBA" id="ARBA00012053"/>
    </source>
</evidence>
<dbReference type="PIRSF" id="PIRSF001415">
    <property type="entry name" value="Porphbilin_synth"/>
    <property type="match status" value="1"/>
</dbReference>
<evidence type="ECO:0000256" key="15">
    <source>
        <dbReference type="PIRSR" id="PIRSR001415-2"/>
    </source>
</evidence>
<dbReference type="GO" id="GO:0008270">
    <property type="term" value="F:zinc ion binding"/>
    <property type="evidence" value="ECO:0007669"/>
    <property type="project" value="TreeGrafter"/>
</dbReference>
<evidence type="ECO:0000256" key="11">
    <source>
        <dbReference type="ARBA" id="ARBA00023244"/>
    </source>
</evidence>
<evidence type="ECO:0000256" key="7">
    <source>
        <dbReference type="ARBA" id="ARBA00022723"/>
    </source>
</evidence>
<dbReference type="FunFam" id="3.20.20.70:FF:000048">
    <property type="entry name" value="Delta-aminolevulinic acid dehydratase"/>
    <property type="match status" value="1"/>
</dbReference>
<accession>A0A1Y1WFD7</accession>
<evidence type="ECO:0000256" key="17">
    <source>
        <dbReference type="RuleBase" id="RU000515"/>
    </source>
</evidence>
<comment type="cofactor">
    <cofactor evidence="1">
        <name>Zn(2+)</name>
        <dbReference type="ChEBI" id="CHEBI:29105"/>
    </cofactor>
</comment>
<dbReference type="Proteomes" id="UP000193922">
    <property type="component" value="Unassembled WGS sequence"/>
</dbReference>
<dbReference type="InterPro" id="IPR030656">
    <property type="entry name" value="ALAD_AS"/>
</dbReference>
<organism evidence="19 20">
    <name type="scientific">Linderina pennispora</name>
    <dbReference type="NCBI Taxonomy" id="61395"/>
    <lineage>
        <taxon>Eukaryota</taxon>
        <taxon>Fungi</taxon>
        <taxon>Fungi incertae sedis</taxon>
        <taxon>Zoopagomycota</taxon>
        <taxon>Kickxellomycotina</taxon>
        <taxon>Kickxellomycetes</taxon>
        <taxon>Kickxellales</taxon>
        <taxon>Kickxellaceae</taxon>
        <taxon>Linderina</taxon>
    </lineage>
</organism>
<keyword evidence="11 17" id="KW-0627">Porphyrin biosynthesis</keyword>
<keyword evidence="10 17" id="KW-0456">Lyase</keyword>
<evidence type="ECO:0000313" key="20">
    <source>
        <dbReference type="Proteomes" id="UP000193922"/>
    </source>
</evidence>
<evidence type="ECO:0000256" key="10">
    <source>
        <dbReference type="ARBA" id="ARBA00023239"/>
    </source>
</evidence>
<evidence type="ECO:0000256" key="9">
    <source>
        <dbReference type="ARBA" id="ARBA00023133"/>
    </source>
</evidence>
<evidence type="ECO:0000313" key="19">
    <source>
        <dbReference type="EMBL" id="ORX72115.1"/>
    </source>
</evidence>
<dbReference type="SUPFAM" id="SSF51569">
    <property type="entry name" value="Aldolase"/>
    <property type="match status" value="1"/>
</dbReference>
<evidence type="ECO:0000256" key="2">
    <source>
        <dbReference type="ARBA" id="ARBA00004694"/>
    </source>
</evidence>
<keyword evidence="20" id="KW-1185">Reference proteome</keyword>
<dbReference type="PROSITE" id="PS00169">
    <property type="entry name" value="D_ALA_DEHYDRATASE"/>
    <property type="match status" value="1"/>
</dbReference>
<feature type="binding site" evidence="16">
    <location>
        <position position="122"/>
    </location>
    <ligand>
        <name>Zn(2+)</name>
        <dbReference type="ChEBI" id="CHEBI:29105"/>
        <note>catalytic</note>
    </ligand>
</feature>
<comment type="pathway">
    <text evidence="2">Porphyrin-containing compound metabolism; protoporphyrin-IX biosynthesis; coproporphyrinogen-III from 5-aminolevulinate: step 1/4.</text>
</comment>
<feature type="binding site" evidence="15">
    <location>
        <position position="279"/>
    </location>
    <ligand>
        <name>5-aminolevulinate</name>
        <dbReference type="ChEBI" id="CHEBI:356416"/>
        <label>2</label>
    </ligand>
</feature>
<feature type="active site" description="Schiff-base intermediate with substrate" evidence="14">
    <location>
        <position position="252"/>
    </location>
</feature>
<dbReference type="RefSeq" id="XP_040745539.1">
    <property type="nucleotide sequence ID" value="XM_040890186.1"/>
</dbReference>
<comment type="similarity">
    <text evidence="3 18">Belongs to the ALAD family.</text>
</comment>
<dbReference type="GO" id="GO:0006782">
    <property type="term" value="P:protoporphyrinogen IX biosynthetic process"/>
    <property type="evidence" value="ECO:0007669"/>
    <property type="project" value="UniProtKB-UniPathway"/>
</dbReference>
<evidence type="ECO:0000256" key="14">
    <source>
        <dbReference type="PIRSR" id="PIRSR001415-1"/>
    </source>
</evidence>
<evidence type="ECO:0000256" key="3">
    <source>
        <dbReference type="ARBA" id="ARBA00008055"/>
    </source>
</evidence>
<dbReference type="AlphaFoldDB" id="A0A1Y1WFD7"/>
<feature type="binding site" evidence="15">
    <location>
        <position position="221"/>
    </location>
    <ligand>
        <name>5-aminolevulinate</name>
        <dbReference type="ChEBI" id="CHEBI:356416"/>
        <label>1</label>
    </ligand>
</feature>
<name>A0A1Y1WFD7_9FUNG</name>
<keyword evidence="9" id="KW-0350">Heme biosynthesis</keyword>
<evidence type="ECO:0000256" key="18">
    <source>
        <dbReference type="RuleBase" id="RU004161"/>
    </source>
</evidence>
<comment type="subunit">
    <text evidence="4 17">Homooctamer.</text>
</comment>
<feature type="binding site" evidence="15">
    <location>
        <position position="209"/>
    </location>
    <ligand>
        <name>5-aminolevulinate</name>
        <dbReference type="ChEBI" id="CHEBI:356416"/>
        <label>1</label>
    </ligand>
</feature>
<dbReference type="GO" id="GO:0004655">
    <property type="term" value="F:porphobilinogen synthase activity"/>
    <property type="evidence" value="ECO:0007669"/>
    <property type="project" value="UniProtKB-EC"/>
</dbReference>
<sequence>MVQIDSLLHAGYHNPTTRPWQVERTLTKGSLMYPIFITDEADAKIAIPSMPNQFRLGVNRIEEVIGPLVAKGLKSVMLFGVPSDSVKDAFGTAADDPSGPVVLAIKELKRLYPALLVSCDVCLCEYTSHGHCGHLNPDNTINNTASVKRLAEVAVNYAKAGADNVAPSDMMDGRIRAIKQGLHDAGLSHRVSLMAYSAKFASALYGPFRDAACSGAQFGDRSAYQLPPGARGLGRRAIQRDVNEGADMIMVKPAMFYLDIIRDAKELAPDHPIAAYQVSGEYAMIHHSANAGVFDFKTAVLESMTSLQRAGCNLIVTYFTPELLDWLEQ</sequence>
<reference evidence="19 20" key="1">
    <citation type="submission" date="2016-07" db="EMBL/GenBank/DDBJ databases">
        <title>Pervasive Adenine N6-methylation of Active Genes in Fungi.</title>
        <authorList>
            <consortium name="DOE Joint Genome Institute"/>
            <person name="Mondo S.J."/>
            <person name="Dannebaum R.O."/>
            <person name="Kuo R.C."/>
            <person name="Labutti K."/>
            <person name="Haridas S."/>
            <person name="Kuo A."/>
            <person name="Salamov A."/>
            <person name="Ahrendt S.R."/>
            <person name="Lipzen A."/>
            <person name="Sullivan W."/>
            <person name="Andreopoulos W.B."/>
            <person name="Clum A."/>
            <person name="Lindquist E."/>
            <person name="Daum C."/>
            <person name="Ramamoorthy G.K."/>
            <person name="Gryganskyi A."/>
            <person name="Culley D."/>
            <person name="Magnuson J.K."/>
            <person name="James T.Y."/>
            <person name="O'Malley M.A."/>
            <person name="Stajich J.E."/>
            <person name="Spatafora J.W."/>
            <person name="Visel A."/>
            <person name="Grigoriev I.V."/>
        </authorList>
    </citation>
    <scope>NUCLEOTIDE SEQUENCE [LARGE SCALE GENOMIC DNA]</scope>
    <source>
        <strain evidence="19 20">ATCC 12442</strain>
    </source>
</reference>
<evidence type="ECO:0000256" key="8">
    <source>
        <dbReference type="ARBA" id="ARBA00022833"/>
    </source>
</evidence>
<comment type="caution">
    <text evidence="19">The sequence shown here is derived from an EMBL/GenBank/DDBJ whole genome shotgun (WGS) entry which is preliminary data.</text>
</comment>
<feature type="active site" description="Schiff-base intermediate with substrate" evidence="14">
    <location>
        <position position="199"/>
    </location>
</feature>